<dbReference type="Proteomes" id="UP000574390">
    <property type="component" value="Unassembled WGS sequence"/>
</dbReference>
<dbReference type="InterPro" id="IPR036869">
    <property type="entry name" value="J_dom_sf"/>
</dbReference>
<accession>A0A7J6QWT0</accession>
<comment type="caution">
    <text evidence="3">The sequence shown here is derived from an EMBL/GenBank/DDBJ whole genome shotgun (WGS) entry which is preliminary data.</text>
</comment>
<feature type="chain" id="PRO_5029706676" evidence="1">
    <location>
        <begin position="22"/>
        <end position="204"/>
    </location>
</feature>
<dbReference type="Gene3D" id="1.10.287.110">
    <property type="entry name" value="DnaJ domain"/>
    <property type="match status" value="1"/>
</dbReference>
<proteinExistence type="predicted"/>
<dbReference type="PANTHER" id="PTHR43948:SF10">
    <property type="entry name" value="MRJ, ISOFORM E"/>
    <property type="match status" value="1"/>
</dbReference>
<dbReference type="PROSITE" id="PS00636">
    <property type="entry name" value="DNAJ_1"/>
    <property type="match status" value="1"/>
</dbReference>
<evidence type="ECO:0000259" key="2">
    <source>
        <dbReference type="PROSITE" id="PS50076"/>
    </source>
</evidence>
<evidence type="ECO:0000313" key="3">
    <source>
        <dbReference type="EMBL" id="KAF4711800.1"/>
    </source>
</evidence>
<dbReference type="PROSITE" id="PS50076">
    <property type="entry name" value="DNAJ_2"/>
    <property type="match status" value="1"/>
</dbReference>
<dbReference type="EMBL" id="JABANM010027136">
    <property type="protein sequence ID" value="KAF4711800.1"/>
    <property type="molecule type" value="Genomic_DNA"/>
</dbReference>
<evidence type="ECO:0000313" key="4">
    <source>
        <dbReference type="Proteomes" id="UP000574390"/>
    </source>
</evidence>
<dbReference type="InterPro" id="IPR001623">
    <property type="entry name" value="DnaJ_domain"/>
</dbReference>
<feature type="domain" description="J" evidence="2">
    <location>
        <begin position="24"/>
        <end position="90"/>
    </location>
</feature>
<evidence type="ECO:0000256" key="1">
    <source>
        <dbReference type="SAM" id="SignalP"/>
    </source>
</evidence>
<dbReference type="GO" id="GO:0044183">
    <property type="term" value="F:protein folding chaperone"/>
    <property type="evidence" value="ECO:0007669"/>
    <property type="project" value="TreeGrafter"/>
</dbReference>
<dbReference type="GO" id="GO:0005737">
    <property type="term" value="C:cytoplasm"/>
    <property type="evidence" value="ECO:0007669"/>
    <property type="project" value="TreeGrafter"/>
</dbReference>
<dbReference type="GO" id="GO:0005634">
    <property type="term" value="C:nucleus"/>
    <property type="evidence" value="ECO:0007669"/>
    <property type="project" value="TreeGrafter"/>
</dbReference>
<dbReference type="Pfam" id="PF00226">
    <property type="entry name" value="DnaJ"/>
    <property type="match status" value="1"/>
</dbReference>
<dbReference type="AlphaFoldDB" id="A0A7J6QWT0"/>
<sequence length="204" mass="21741">MFLLRYSFLLLYVGLIGLVECGKDYYKILGIPRSASESQIKAAYRKAALKWHPDKNTDNKEEAEKKFYDISEAYEALSDPEKRKIYDQFGEEGLKQGAGGGGGPGGGGGGFNVRPEDIFNAFFGQGGPGGGSFHFEFGPGGFGGSSGGFGGFGGGGGARRPHAQPAKNLYDEGSVLEVSDTNWEVLVSEREEPVVVNFYSPGCA</sequence>
<dbReference type="InterPro" id="IPR018253">
    <property type="entry name" value="DnaJ_domain_CS"/>
</dbReference>
<dbReference type="PRINTS" id="PR00625">
    <property type="entry name" value="JDOMAIN"/>
</dbReference>
<dbReference type="GO" id="GO:0051082">
    <property type="term" value="F:unfolded protein binding"/>
    <property type="evidence" value="ECO:0007669"/>
    <property type="project" value="TreeGrafter"/>
</dbReference>
<dbReference type="SMART" id="SM00271">
    <property type="entry name" value="DnaJ"/>
    <property type="match status" value="1"/>
</dbReference>
<organism evidence="3 4">
    <name type="scientific">Perkinsus olseni</name>
    <name type="common">Perkinsus atlanticus</name>
    <dbReference type="NCBI Taxonomy" id="32597"/>
    <lineage>
        <taxon>Eukaryota</taxon>
        <taxon>Sar</taxon>
        <taxon>Alveolata</taxon>
        <taxon>Perkinsozoa</taxon>
        <taxon>Perkinsea</taxon>
        <taxon>Perkinsida</taxon>
        <taxon>Perkinsidae</taxon>
        <taxon>Perkinsus</taxon>
    </lineage>
</organism>
<dbReference type="PANTHER" id="PTHR43948">
    <property type="entry name" value="DNAJ HOMOLOG SUBFAMILY B"/>
    <property type="match status" value="1"/>
</dbReference>
<keyword evidence="1" id="KW-0732">Signal</keyword>
<protein>
    <submittedName>
        <fullName evidence="3">DnaJ sub B member 9</fullName>
    </submittedName>
</protein>
<dbReference type="SUPFAM" id="SSF46565">
    <property type="entry name" value="Chaperone J-domain"/>
    <property type="match status" value="1"/>
</dbReference>
<feature type="non-terminal residue" evidence="3">
    <location>
        <position position="204"/>
    </location>
</feature>
<feature type="signal peptide" evidence="1">
    <location>
        <begin position="1"/>
        <end position="21"/>
    </location>
</feature>
<reference evidence="3 4" key="1">
    <citation type="submission" date="2020-04" db="EMBL/GenBank/DDBJ databases">
        <title>Perkinsus olseni comparative genomics.</title>
        <authorList>
            <person name="Bogema D.R."/>
        </authorList>
    </citation>
    <scope>NUCLEOTIDE SEQUENCE [LARGE SCALE GENOMIC DNA]</scope>
    <source>
        <strain evidence="3">ATCC PRA-205</strain>
    </source>
</reference>
<dbReference type="CDD" id="cd06257">
    <property type="entry name" value="DnaJ"/>
    <property type="match status" value="1"/>
</dbReference>
<name>A0A7J6QWT0_PEROL</name>
<dbReference type="GO" id="GO:0051087">
    <property type="term" value="F:protein-folding chaperone binding"/>
    <property type="evidence" value="ECO:0007669"/>
    <property type="project" value="TreeGrafter"/>
</dbReference>
<gene>
    <name evidence="3" type="primary">DNAJB9_4</name>
    <name evidence="3" type="ORF">FOZ62_024925</name>
</gene>